<evidence type="ECO:0000313" key="7">
    <source>
        <dbReference type="EMBL" id="VAX12950.1"/>
    </source>
</evidence>
<protein>
    <submittedName>
        <fullName evidence="7">Biopolymer transport protein ExbD/TolR</fullName>
    </submittedName>
</protein>
<feature type="transmembrane region" description="Helical" evidence="6">
    <location>
        <begin position="21"/>
        <end position="39"/>
    </location>
</feature>
<evidence type="ECO:0000256" key="6">
    <source>
        <dbReference type="SAM" id="Phobius"/>
    </source>
</evidence>
<dbReference type="GO" id="GO:0022857">
    <property type="term" value="F:transmembrane transporter activity"/>
    <property type="evidence" value="ECO:0007669"/>
    <property type="project" value="InterPro"/>
</dbReference>
<dbReference type="AlphaFoldDB" id="A0A3B1BQM3"/>
<organism evidence="7">
    <name type="scientific">hydrothermal vent metagenome</name>
    <dbReference type="NCBI Taxonomy" id="652676"/>
    <lineage>
        <taxon>unclassified sequences</taxon>
        <taxon>metagenomes</taxon>
        <taxon>ecological metagenomes</taxon>
    </lineage>
</organism>
<dbReference type="Pfam" id="PF02472">
    <property type="entry name" value="ExbD"/>
    <property type="match status" value="1"/>
</dbReference>
<evidence type="ECO:0000256" key="4">
    <source>
        <dbReference type="ARBA" id="ARBA00022989"/>
    </source>
</evidence>
<accession>A0A3B1BQM3</accession>
<comment type="subcellular location">
    <subcellularLocation>
        <location evidence="1">Cell membrane</location>
        <topology evidence="1">Single-pass membrane protein</topology>
    </subcellularLocation>
</comment>
<sequence length="168" mass="18518">MSRIRHRHRRKPASVELNITAFMNLMVVLVPFLLMTAVFSQLTILQLNLPDGAGKAGSDKAGFQIQIIINKNALLVADSKGGLIKRIPVKPQDQSGQQYLSLRKTLKQIKARLPDKTDATILSQVDTPYEILVRVMDTVRVYPALVGGKTISAELFPDISIGDAAKKK</sequence>
<dbReference type="EMBL" id="UOFZ01000076">
    <property type="protein sequence ID" value="VAX12950.1"/>
    <property type="molecule type" value="Genomic_DNA"/>
</dbReference>
<gene>
    <name evidence="7" type="ORF">MNBD_GAMMA24-2039</name>
</gene>
<keyword evidence="5 6" id="KW-0472">Membrane</keyword>
<dbReference type="GO" id="GO:0005886">
    <property type="term" value="C:plasma membrane"/>
    <property type="evidence" value="ECO:0007669"/>
    <property type="project" value="UniProtKB-SubCell"/>
</dbReference>
<evidence type="ECO:0000256" key="3">
    <source>
        <dbReference type="ARBA" id="ARBA00022692"/>
    </source>
</evidence>
<evidence type="ECO:0000256" key="5">
    <source>
        <dbReference type="ARBA" id="ARBA00023136"/>
    </source>
</evidence>
<name>A0A3B1BQM3_9ZZZZ</name>
<keyword evidence="2" id="KW-1003">Cell membrane</keyword>
<evidence type="ECO:0000256" key="1">
    <source>
        <dbReference type="ARBA" id="ARBA00004162"/>
    </source>
</evidence>
<keyword evidence="4 6" id="KW-1133">Transmembrane helix</keyword>
<reference evidence="7" key="1">
    <citation type="submission" date="2018-06" db="EMBL/GenBank/DDBJ databases">
        <authorList>
            <person name="Zhirakovskaya E."/>
        </authorList>
    </citation>
    <scope>NUCLEOTIDE SEQUENCE</scope>
</reference>
<evidence type="ECO:0000256" key="2">
    <source>
        <dbReference type="ARBA" id="ARBA00022475"/>
    </source>
</evidence>
<keyword evidence="3 6" id="KW-0812">Transmembrane</keyword>
<proteinExistence type="predicted"/>
<dbReference type="InterPro" id="IPR003400">
    <property type="entry name" value="ExbD"/>
</dbReference>